<reference evidence="1 2" key="1">
    <citation type="submission" date="2024-10" db="EMBL/GenBank/DDBJ databases">
        <title>The Natural Products Discovery Center: Release of the First 8490 Sequenced Strains for Exploring Actinobacteria Biosynthetic Diversity.</title>
        <authorList>
            <person name="Kalkreuter E."/>
            <person name="Kautsar S.A."/>
            <person name="Yang D."/>
            <person name="Bader C.D."/>
            <person name="Teijaro C.N."/>
            <person name="Fluegel L."/>
            <person name="Davis C.M."/>
            <person name="Simpson J.R."/>
            <person name="Lauterbach L."/>
            <person name="Steele A.D."/>
            <person name="Gui C."/>
            <person name="Meng S."/>
            <person name="Li G."/>
            <person name="Viehrig K."/>
            <person name="Ye F."/>
            <person name="Su P."/>
            <person name="Kiefer A.F."/>
            <person name="Nichols A."/>
            <person name="Cepeda A.J."/>
            <person name="Yan W."/>
            <person name="Fan B."/>
            <person name="Jiang Y."/>
            <person name="Adhikari A."/>
            <person name="Zheng C.-J."/>
            <person name="Schuster L."/>
            <person name="Cowan T.M."/>
            <person name="Smanski M.J."/>
            <person name="Chevrette M.G."/>
            <person name="De Carvalho L.P.S."/>
            <person name="Shen B."/>
        </authorList>
    </citation>
    <scope>NUCLEOTIDE SEQUENCE [LARGE SCALE GENOMIC DNA]</scope>
    <source>
        <strain evidence="1 2">NPDC004119</strain>
    </source>
</reference>
<proteinExistence type="predicted"/>
<keyword evidence="2" id="KW-1185">Reference proteome</keyword>
<dbReference type="RefSeq" id="WP_387395865.1">
    <property type="nucleotide sequence ID" value="NZ_JBIAMT010000003.1"/>
</dbReference>
<sequence length="48" mass="5817">MQLSELLDKLHDIYDRHGDLDVFTDLDFGYFEPDIEVRKNEFKTWVVL</sequence>
<accession>A0ABW6P5N2</accession>
<dbReference type="EMBL" id="JBIAMT010000003">
    <property type="protein sequence ID" value="MFF0498453.1"/>
    <property type="molecule type" value="Genomic_DNA"/>
</dbReference>
<comment type="caution">
    <text evidence="1">The sequence shown here is derived from an EMBL/GenBank/DDBJ whole genome shotgun (WGS) entry which is preliminary data.</text>
</comment>
<gene>
    <name evidence="1" type="ORF">ACFYU5_18755</name>
</gene>
<evidence type="ECO:0000313" key="2">
    <source>
        <dbReference type="Proteomes" id="UP001601442"/>
    </source>
</evidence>
<protein>
    <submittedName>
        <fullName evidence="1">Uncharacterized protein</fullName>
    </submittedName>
</protein>
<evidence type="ECO:0000313" key="1">
    <source>
        <dbReference type="EMBL" id="MFF0498453.1"/>
    </source>
</evidence>
<dbReference type="Proteomes" id="UP001601442">
    <property type="component" value="Unassembled WGS sequence"/>
</dbReference>
<name>A0ABW6P5N2_9NOCA</name>
<organism evidence="1 2">
    <name type="scientific">Nocardia aobensis</name>
    <dbReference type="NCBI Taxonomy" id="257277"/>
    <lineage>
        <taxon>Bacteria</taxon>
        <taxon>Bacillati</taxon>
        <taxon>Actinomycetota</taxon>
        <taxon>Actinomycetes</taxon>
        <taxon>Mycobacteriales</taxon>
        <taxon>Nocardiaceae</taxon>
        <taxon>Nocardia</taxon>
    </lineage>
</organism>